<dbReference type="EMBL" id="JFJN01000022">
    <property type="protein sequence ID" value="EZH82274.1"/>
    <property type="molecule type" value="Genomic_DNA"/>
</dbReference>
<dbReference type="SUPFAM" id="SSF51735">
    <property type="entry name" value="NAD(P)-binding Rossmann-fold domains"/>
    <property type="match status" value="1"/>
</dbReference>
<protein>
    <submittedName>
        <fullName evidence="3">Short-chain dehydrogenase</fullName>
    </submittedName>
</protein>
<dbReference type="RefSeq" id="WP_037000420.1">
    <property type="nucleotide sequence ID" value="NZ_JFJN01000022.1"/>
</dbReference>
<keyword evidence="2" id="KW-0560">Oxidoreductase</keyword>
<dbReference type="Proteomes" id="UP000023842">
    <property type="component" value="Unassembled WGS sequence"/>
</dbReference>
<dbReference type="NCBIfam" id="NF004513">
    <property type="entry name" value="PRK05854.1"/>
    <property type="match status" value="1"/>
</dbReference>
<comment type="caution">
    <text evidence="3">The sequence shown here is derived from an EMBL/GenBank/DDBJ whole genome shotgun (WGS) entry which is preliminary data.</text>
</comment>
<dbReference type="PANTHER" id="PTHR24320">
    <property type="entry name" value="RETINOL DEHYDROGENASE"/>
    <property type="match status" value="1"/>
</dbReference>
<gene>
    <name evidence="3" type="ORF">AU05_08400</name>
</gene>
<dbReference type="PANTHER" id="PTHR24320:SF148">
    <property type="entry name" value="NAD(P)-BINDING ROSSMANN-FOLD SUPERFAMILY PROTEIN"/>
    <property type="match status" value="1"/>
</dbReference>
<dbReference type="InterPro" id="IPR036291">
    <property type="entry name" value="NAD(P)-bd_dom_sf"/>
</dbReference>
<dbReference type="InterPro" id="IPR002347">
    <property type="entry name" value="SDR_fam"/>
</dbReference>
<evidence type="ECO:0000256" key="2">
    <source>
        <dbReference type="ARBA" id="ARBA00023002"/>
    </source>
</evidence>
<organism evidence="3 4">
    <name type="scientific">Ectopseudomonas composti</name>
    <dbReference type="NCBI Taxonomy" id="658457"/>
    <lineage>
        <taxon>Bacteria</taxon>
        <taxon>Pseudomonadati</taxon>
        <taxon>Pseudomonadota</taxon>
        <taxon>Gammaproteobacteria</taxon>
        <taxon>Pseudomonadales</taxon>
        <taxon>Pseudomonadaceae</taxon>
        <taxon>Ectopseudomonas</taxon>
    </lineage>
</organism>
<dbReference type="PRINTS" id="PR00081">
    <property type="entry name" value="GDHRDH"/>
</dbReference>
<accession>A0ABN0SEP5</accession>
<evidence type="ECO:0000313" key="3">
    <source>
        <dbReference type="EMBL" id="EZH82274.1"/>
    </source>
</evidence>
<dbReference type="PROSITE" id="PS51318">
    <property type="entry name" value="TAT"/>
    <property type="match status" value="1"/>
</dbReference>
<keyword evidence="4" id="KW-1185">Reference proteome</keyword>
<dbReference type="Gene3D" id="3.40.50.720">
    <property type="entry name" value="NAD(P)-binding Rossmann-like Domain"/>
    <property type="match status" value="1"/>
</dbReference>
<dbReference type="NCBIfam" id="NF004846">
    <property type="entry name" value="PRK06197.1"/>
    <property type="match status" value="1"/>
</dbReference>
<reference evidence="4" key="1">
    <citation type="journal article" date="2014" name="Genome Announc.">
        <title>Draft Genome Sequence of the algae degrading bacterium Pseudomonas mendocina AD6.</title>
        <authorList>
            <person name="Barney B.M."/>
            <person name="Lenneman E.M."/>
        </authorList>
    </citation>
    <scope>NUCLEOTIDE SEQUENCE [LARGE SCALE GENOMIC DNA]</scope>
    <source>
        <strain evidence="4">AD6</strain>
    </source>
</reference>
<proteinExistence type="inferred from homology"/>
<sequence>MNKKSAVGLGHTRRDALKLFGMVSGGLALHGVLGGVPTFAWASTAPGWQASDMPSLIGKRMLVTGGSSGMGFEDALALSRAGAQVIIAARNGQRGVESIESIERIRAQVPDARLRFEQLDLADLSSVRSLAQRLNAEGEVLDVLINNAAIMAPPQRGVSRDGFEMQLATNFLGHFALTGLLLPSLRKSSDPRVVTLASIAVNRGSINFDDLQSQSNYNPYVAYAQSKLACLMMAFELQRRSLANDWGIRSVAAHPGVAVTELVERGPGLESEFAQQWAKDRDVYHSAAQGALSSLFAATAAEAEGGRYYGPTGEEEKRGPLGLAKVPEAATDADDGARLWSVAERLTSVRYG</sequence>
<name>A0ABN0SEP5_9GAMM</name>
<dbReference type="Pfam" id="PF00106">
    <property type="entry name" value="adh_short"/>
    <property type="match status" value="1"/>
</dbReference>
<evidence type="ECO:0000313" key="4">
    <source>
        <dbReference type="Proteomes" id="UP000023842"/>
    </source>
</evidence>
<evidence type="ECO:0000256" key="1">
    <source>
        <dbReference type="ARBA" id="ARBA00006484"/>
    </source>
</evidence>
<dbReference type="InterPro" id="IPR006311">
    <property type="entry name" value="TAT_signal"/>
</dbReference>
<comment type="similarity">
    <text evidence="1">Belongs to the short-chain dehydrogenases/reductases (SDR) family.</text>
</comment>